<comment type="caution">
    <text evidence="2">The sequence shown here is derived from an EMBL/GenBank/DDBJ whole genome shotgun (WGS) entry which is preliminary data.</text>
</comment>
<dbReference type="PANTHER" id="PTHR19288">
    <property type="entry name" value="4-NITROPHENYLPHOSPHATASE-RELATED"/>
    <property type="match status" value="1"/>
</dbReference>
<dbReference type="SUPFAM" id="SSF56784">
    <property type="entry name" value="HAD-like"/>
    <property type="match status" value="1"/>
</dbReference>
<feature type="domain" description="GCN5-related N-acetyltransferase-like" evidence="1">
    <location>
        <begin position="273"/>
        <end position="335"/>
    </location>
</feature>
<dbReference type="Gene3D" id="3.40.50.1000">
    <property type="entry name" value="HAD superfamily/HAD-like"/>
    <property type="match status" value="2"/>
</dbReference>
<dbReference type="InterPro" id="IPR023214">
    <property type="entry name" value="HAD_sf"/>
</dbReference>
<keyword evidence="2" id="KW-0378">Hydrolase</keyword>
<dbReference type="Gene3D" id="3.30.300.290">
    <property type="match status" value="1"/>
</dbReference>
<dbReference type="InterPro" id="IPR041065">
    <property type="entry name" value="GNAT-like"/>
</dbReference>
<dbReference type="EMBL" id="JBHTIW010000022">
    <property type="protein sequence ID" value="MFD0922604.1"/>
    <property type="molecule type" value="Genomic_DNA"/>
</dbReference>
<evidence type="ECO:0000313" key="2">
    <source>
        <dbReference type="EMBL" id="MFD0922604.1"/>
    </source>
</evidence>
<evidence type="ECO:0000313" key="3">
    <source>
        <dbReference type="Proteomes" id="UP001597018"/>
    </source>
</evidence>
<sequence length="336" mass="34894">MSATLLDGHDVVLFDLDGTVYRGGELVSGALEAVGEVHQQDVAVRYVTNNASKTDRDVAQHLTKLGLPAQPEEVSTSAQAGAAMLADQLPRAAKVLVVGSSALESEVDNVGLVPVRSYGDDPVAVVQGHSTETTWRDLAEACLAIRAGALWVACNGDRTLPTERGELPGNGAMVAALQAATGKDPQVAGKPERPLLQRAVASAHAGSPLMVGDRLDTDIAGAVNAGMPSLLVLTGVSTAAELLGAPPELRPGHVAADLRALHRPRPESAIAEQPGWKVRVDGHRLELSAQSGESPLDPFAALRALCATWWPNGDGSPTVHACDDQAESALRTLDLG</sequence>
<dbReference type="PANTHER" id="PTHR19288:SF95">
    <property type="entry name" value="D-GLYCEROL 3-PHOSPHATE PHOSPHATASE"/>
    <property type="match status" value="1"/>
</dbReference>
<dbReference type="GO" id="GO:0016787">
    <property type="term" value="F:hydrolase activity"/>
    <property type="evidence" value="ECO:0007669"/>
    <property type="project" value="UniProtKB-KW"/>
</dbReference>
<keyword evidence="3" id="KW-1185">Reference proteome</keyword>
<organism evidence="2 3">
    <name type="scientific">Saccharopolyspora rosea</name>
    <dbReference type="NCBI Taxonomy" id="524884"/>
    <lineage>
        <taxon>Bacteria</taxon>
        <taxon>Bacillati</taxon>
        <taxon>Actinomycetota</taxon>
        <taxon>Actinomycetes</taxon>
        <taxon>Pseudonocardiales</taxon>
        <taxon>Pseudonocardiaceae</taxon>
        <taxon>Saccharopolyspora</taxon>
    </lineage>
</organism>
<reference evidence="3" key="1">
    <citation type="journal article" date="2019" name="Int. J. Syst. Evol. Microbiol.">
        <title>The Global Catalogue of Microorganisms (GCM) 10K type strain sequencing project: providing services to taxonomists for standard genome sequencing and annotation.</title>
        <authorList>
            <consortium name="The Broad Institute Genomics Platform"/>
            <consortium name="The Broad Institute Genome Sequencing Center for Infectious Disease"/>
            <person name="Wu L."/>
            <person name="Ma J."/>
        </authorList>
    </citation>
    <scope>NUCLEOTIDE SEQUENCE [LARGE SCALE GENOMIC DNA]</scope>
    <source>
        <strain evidence="3">CCUG 56401</strain>
    </source>
</reference>
<proteinExistence type="predicted"/>
<name>A0ABW3G131_9PSEU</name>
<dbReference type="InterPro" id="IPR006357">
    <property type="entry name" value="HAD-SF_hydro_IIA"/>
</dbReference>
<dbReference type="InterPro" id="IPR036412">
    <property type="entry name" value="HAD-like_sf"/>
</dbReference>
<dbReference type="Proteomes" id="UP001597018">
    <property type="component" value="Unassembled WGS sequence"/>
</dbReference>
<dbReference type="Pfam" id="PF13242">
    <property type="entry name" value="Hydrolase_like"/>
    <property type="match status" value="1"/>
</dbReference>
<protein>
    <submittedName>
        <fullName evidence="2">HAD-IIA family hydrolase</fullName>
    </submittedName>
</protein>
<accession>A0ABW3G131</accession>
<dbReference type="NCBIfam" id="TIGR01460">
    <property type="entry name" value="HAD-SF-IIA"/>
    <property type="match status" value="1"/>
</dbReference>
<dbReference type="RefSeq" id="WP_345601990.1">
    <property type="nucleotide sequence ID" value="NZ_BAABLT010000054.1"/>
</dbReference>
<gene>
    <name evidence="2" type="ORF">ACFQ16_22900</name>
</gene>
<evidence type="ECO:0000259" key="1">
    <source>
        <dbReference type="Pfam" id="PF18407"/>
    </source>
</evidence>
<dbReference type="Pfam" id="PF13344">
    <property type="entry name" value="Hydrolase_6"/>
    <property type="match status" value="1"/>
</dbReference>
<dbReference type="Pfam" id="PF18407">
    <property type="entry name" value="GNAT_like"/>
    <property type="match status" value="1"/>
</dbReference>